<protein>
    <recommendedName>
        <fullName evidence="2">histidine kinase</fullName>
        <ecNumber evidence="2">2.7.13.3</ecNumber>
    </recommendedName>
</protein>
<dbReference type="PANTHER" id="PTHR24421">
    <property type="entry name" value="NITRATE/NITRITE SENSOR PROTEIN NARX-RELATED"/>
    <property type="match status" value="1"/>
</dbReference>
<evidence type="ECO:0000256" key="5">
    <source>
        <dbReference type="ARBA" id="ARBA00022741"/>
    </source>
</evidence>
<dbReference type="CDD" id="cd16917">
    <property type="entry name" value="HATPase_UhpB-NarQ-NarX-like"/>
    <property type="match status" value="1"/>
</dbReference>
<dbReference type="Gene3D" id="3.30.565.10">
    <property type="entry name" value="Histidine kinase-like ATPase, C-terminal domain"/>
    <property type="match status" value="1"/>
</dbReference>
<dbReference type="Proteomes" id="UP000315677">
    <property type="component" value="Unassembled WGS sequence"/>
</dbReference>
<dbReference type="AlphaFoldDB" id="A0A543DW61"/>
<dbReference type="GO" id="GO:0000155">
    <property type="term" value="F:phosphorelay sensor kinase activity"/>
    <property type="evidence" value="ECO:0007669"/>
    <property type="project" value="InterPro"/>
</dbReference>
<evidence type="ECO:0000313" key="14">
    <source>
        <dbReference type="Proteomes" id="UP000315677"/>
    </source>
</evidence>
<evidence type="ECO:0000259" key="12">
    <source>
        <dbReference type="Pfam" id="PF07730"/>
    </source>
</evidence>
<evidence type="ECO:0000256" key="6">
    <source>
        <dbReference type="ARBA" id="ARBA00022777"/>
    </source>
</evidence>
<dbReference type="Pfam" id="PF02518">
    <property type="entry name" value="HATPase_c"/>
    <property type="match status" value="1"/>
</dbReference>
<dbReference type="InterPro" id="IPR036890">
    <property type="entry name" value="HATPase_C_sf"/>
</dbReference>
<evidence type="ECO:0000256" key="3">
    <source>
        <dbReference type="ARBA" id="ARBA00022553"/>
    </source>
</evidence>
<dbReference type="InterPro" id="IPR003594">
    <property type="entry name" value="HATPase_dom"/>
</dbReference>
<keyword evidence="6 13" id="KW-0418">Kinase</keyword>
<feature type="domain" description="Histidine kinase/HSP90-like ATPase" evidence="11">
    <location>
        <begin position="166"/>
        <end position="251"/>
    </location>
</feature>
<dbReference type="GO" id="GO:0016020">
    <property type="term" value="C:membrane"/>
    <property type="evidence" value="ECO:0007669"/>
    <property type="project" value="InterPro"/>
</dbReference>
<dbReference type="InterPro" id="IPR011712">
    <property type="entry name" value="Sig_transdc_His_kin_sub3_dim/P"/>
</dbReference>
<gene>
    <name evidence="13" type="ORF">FB558_0317</name>
</gene>
<dbReference type="InterPro" id="IPR050482">
    <property type="entry name" value="Sensor_HK_TwoCompSys"/>
</dbReference>
<keyword evidence="5" id="KW-0547">Nucleotide-binding</keyword>
<name>A0A543DW61_9PSEU</name>
<reference evidence="13 14" key="1">
    <citation type="submission" date="2019-06" db="EMBL/GenBank/DDBJ databases">
        <title>Sequencing the genomes of 1000 actinobacteria strains.</title>
        <authorList>
            <person name="Klenk H.-P."/>
        </authorList>
    </citation>
    <scope>NUCLEOTIDE SEQUENCE [LARGE SCALE GENOMIC DNA]</scope>
    <source>
        <strain evidence="13 14">DSM 45301</strain>
    </source>
</reference>
<keyword evidence="14" id="KW-1185">Reference proteome</keyword>
<evidence type="ECO:0000256" key="1">
    <source>
        <dbReference type="ARBA" id="ARBA00000085"/>
    </source>
</evidence>
<keyword evidence="7" id="KW-0067">ATP-binding</keyword>
<feature type="domain" description="Signal transduction histidine kinase subgroup 3 dimerisation and phosphoacceptor" evidence="12">
    <location>
        <begin position="58"/>
        <end position="124"/>
    </location>
</feature>
<evidence type="ECO:0000256" key="8">
    <source>
        <dbReference type="ARBA" id="ARBA00023012"/>
    </source>
</evidence>
<dbReference type="Pfam" id="PF07730">
    <property type="entry name" value="HisKA_3"/>
    <property type="match status" value="1"/>
</dbReference>
<keyword evidence="3" id="KW-0597">Phosphoprotein</keyword>
<accession>A0A543DW61</accession>
<dbReference type="EMBL" id="VFPA01000001">
    <property type="protein sequence ID" value="TQM13566.1"/>
    <property type="molecule type" value="Genomic_DNA"/>
</dbReference>
<comment type="catalytic activity">
    <reaction evidence="1">
        <text>ATP + protein L-histidine = ADP + protein N-phospho-L-histidine.</text>
        <dbReference type="EC" id="2.7.13.3"/>
    </reaction>
</comment>
<keyword evidence="8" id="KW-0902">Two-component regulatory system</keyword>
<comment type="caution">
    <text evidence="13">The sequence shown here is derived from an EMBL/GenBank/DDBJ whole genome shotgun (WGS) entry which is preliminary data.</text>
</comment>
<organism evidence="13 14">
    <name type="scientific">Pseudonocardia kunmingensis</name>
    <dbReference type="NCBI Taxonomy" id="630975"/>
    <lineage>
        <taxon>Bacteria</taxon>
        <taxon>Bacillati</taxon>
        <taxon>Actinomycetota</taxon>
        <taxon>Actinomycetes</taxon>
        <taxon>Pseudonocardiales</taxon>
        <taxon>Pseudonocardiaceae</taxon>
        <taxon>Pseudonocardia</taxon>
    </lineage>
</organism>
<evidence type="ECO:0000256" key="7">
    <source>
        <dbReference type="ARBA" id="ARBA00022840"/>
    </source>
</evidence>
<evidence type="ECO:0000256" key="4">
    <source>
        <dbReference type="ARBA" id="ARBA00022679"/>
    </source>
</evidence>
<evidence type="ECO:0000313" key="13">
    <source>
        <dbReference type="EMBL" id="TQM13566.1"/>
    </source>
</evidence>
<dbReference type="SUPFAM" id="SSF55874">
    <property type="entry name" value="ATPase domain of HSP90 chaperone/DNA topoisomerase II/histidine kinase"/>
    <property type="match status" value="1"/>
</dbReference>
<feature type="transmembrane region" description="Helical" evidence="10">
    <location>
        <begin position="12"/>
        <end position="32"/>
    </location>
</feature>
<dbReference type="RefSeq" id="WP_246106197.1">
    <property type="nucleotide sequence ID" value="NZ_VFPA01000001.1"/>
</dbReference>
<dbReference type="PANTHER" id="PTHR24421:SF10">
    <property type="entry name" value="NITRATE_NITRITE SENSOR PROTEIN NARQ"/>
    <property type="match status" value="1"/>
</dbReference>
<dbReference type="GO" id="GO:0046983">
    <property type="term" value="F:protein dimerization activity"/>
    <property type="evidence" value="ECO:0007669"/>
    <property type="project" value="InterPro"/>
</dbReference>
<evidence type="ECO:0000256" key="9">
    <source>
        <dbReference type="SAM" id="Coils"/>
    </source>
</evidence>
<evidence type="ECO:0000259" key="11">
    <source>
        <dbReference type="Pfam" id="PF02518"/>
    </source>
</evidence>
<dbReference type="EC" id="2.7.13.3" evidence="2"/>
<dbReference type="Gene3D" id="1.20.5.1930">
    <property type="match status" value="1"/>
</dbReference>
<proteinExistence type="predicted"/>
<keyword evidence="9" id="KW-0175">Coiled coil</keyword>
<evidence type="ECO:0000256" key="10">
    <source>
        <dbReference type="SAM" id="Phobius"/>
    </source>
</evidence>
<sequence length="255" mass="27693">MRTGRDRSRFYAAGWLATGVISAVAFVQWRAYVREVEQRAEEAERTREEAGRRHAVEERLHIARELHDSLTHSISVIKVQAGVAAHLARKKGEEPAAALLAIQEASSNASRELRATLDTLRRDDDANGAGLERMTALVEQARAAGLPVTVVVEGRARPLPPQVDQTAYRVIQEALTNVTRHAGEATATVCLRYRRGALTVRVTDDGDTSREPPVPGHGLIGMRERVTGLGGHLVAGPGPVRGFSVVAELPTNGRR</sequence>
<keyword evidence="4" id="KW-0808">Transferase</keyword>
<evidence type="ECO:0000256" key="2">
    <source>
        <dbReference type="ARBA" id="ARBA00012438"/>
    </source>
</evidence>
<dbReference type="GO" id="GO:0005524">
    <property type="term" value="F:ATP binding"/>
    <property type="evidence" value="ECO:0007669"/>
    <property type="project" value="UniProtKB-KW"/>
</dbReference>
<keyword evidence="10" id="KW-1133">Transmembrane helix</keyword>
<keyword evidence="10" id="KW-0812">Transmembrane</keyword>
<feature type="coiled-coil region" evidence="9">
    <location>
        <begin position="33"/>
        <end position="60"/>
    </location>
</feature>
<keyword evidence="10" id="KW-0472">Membrane</keyword>